<gene>
    <name evidence="1" type="ORF">F0254_20945</name>
</gene>
<accession>A0A7Y4EZ84</accession>
<comment type="caution">
    <text evidence="1">The sequence shown here is derived from an EMBL/GenBank/DDBJ whole genome shotgun (WGS) entry which is preliminary data.</text>
</comment>
<organism evidence="1 2">
    <name type="scientific">Vibrio alginolyticus</name>
    <dbReference type="NCBI Taxonomy" id="663"/>
    <lineage>
        <taxon>Bacteria</taxon>
        <taxon>Pseudomonadati</taxon>
        <taxon>Pseudomonadota</taxon>
        <taxon>Gammaproteobacteria</taxon>
        <taxon>Vibrionales</taxon>
        <taxon>Vibrionaceae</taxon>
        <taxon>Vibrio</taxon>
    </lineage>
</organism>
<dbReference type="Proteomes" id="UP000532247">
    <property type="component" value="Unassembled WGS sequence"/>
</dbReference>
<dbReference type="RefSeq" id="WP_115385998.1">
    <property type="nucleotide sequence ID" value="NZ_JAGDJO010000016.1"/>
</dbReference>
<dbReference type="AlphaFoldDB" id="A0A7Y4EZ84"/>
<name>A0A7Y4EZ84_VIBAL</name>
<dbReference type="EMBL" id="VTYF01000016">
    <property type="protein sequence ID" value="NOI11307.1"/>
    <property type="molecule type" value="Genomic_DNA"/>
</dbReference>
<protein>
    <submittedName>
        <fullName evidence="1">Uncharacterized protein</fullName>
    </submittedName>
</protein>
<reference evidence="1 2" key="1">
    <citation type="submission" date="2019-09" db="EMBL/GenBank/DDBJ databases">
        <title>Draft genome sequencing and comparative genomics of hatchery-associated Vibrios.</title>
        <authorList>
            <person name="Kehlet-Delgado H."/>
            <person name="Mueller R.S."/>
        </authorList>
    </citation>
    <scope>NUCLEOTIDE SEQUENCE [LARGE SCALE GENOMIC DNA]</scope>
    <source>
        <strain evidence="1 2">081416A</strain>
    </source>
</reference>
<evidence type="ECO:0000313" key="2">
    <source>
        <dbReference type="Proteomes" id="UP000532247"/>
    </source>
</evidence>
<sequence length="140" mass="15846">MNYHELQRFSSIQGVLNNKLKCREATSILGISYRHLSRILYAVAEPHPSPNHAAHQIVMRNGKVTAMIDAKLQMLEFGIGINDAINGVWLPRSSAYKDHYTTPKAPPHSRIHGTNYQNWIGTLGRIRHSENVFKSTLLNC</sequence>
<dbReference type="InterPro" id="IPR032871">
    <property type="entry name" value="AHH_dom_containing"/>
</dbReference>
<evidence type="ECO:0000313" key="1">
    <source>
        <dbReference type="EMBL" id="NOI11307.1"/>
    </source>
</evidence>
<proteinExistence type="predicted"/>
<dbReference type="Pfam" id="PF14412">
    <property type="entry name" value="AHH"/>
    <property type="match status" value="1"/>
</dbReference>